<keyword evidence="6 7" id="KW-0472">Membrane</keyword>
<dbReference type="SUPFAM" id="SSF103473">
    <property type="entry name" value="MFS general substrate transporter"/>
    <property type="match status" value="1"/>
</dbReference>
<keyword evidence="2" id="KW-0813">Transport</keyword>
<dbReference type="InterPro" id="IPR011701">
    <property type="entry name" value="MFS"/>
</dbReference>
<evidence type="ECO:0000313" key="10">
    <source>
        <dbReference type="Proteomes" id="UP000003980"/>
    </source>
</evidence>
<dbReference type="EMBL" id="JH597761">
    <property type="protein sequence ID" value="EHP70240.1"/>
    <property type="molecule type" value="Genomic_DNA"/>
</dbReference>
<comment type="subcellular location">
    <subcellularLocation>
        <location evidence="1">Cell membrane</location>
        <topology evidence="1">Multi-pass membrane protein</topology>
    </subcellularLocation>
</comment>
<dbReference type="InterPro" id="IPR020846">
    <property type="entry name" value="MFS_dom"/>
</dbReference>
<evidence type="ECO:0000256" key="7">
    <source>
        <dbReference type="SAM" id="Phobius"/>
    </source>
</evidence>
<dbReference type="GO" id="GO:0022857">
    <property type="term" value="F:transmembrane transporter activity"/>
    <property type="evidence" value="ECO:0007669"/>
    <property type="project" value="InterPro"/>
</dbReference>
<evidence type="ECO:0000256" key="6">
    <source>
        <dbReference type="ARBA" id="ARBA00023136"/>
    </source>
</evidence>
<feature type="transmembrane region" description="Helical" evidence="7">
    <location>
        <begin position="371"/>
        <end position="396"/>
    </location>
</feature>
<proteinExistence type="predicted"/>
<evidence type="ECO:0000256" key="4">
    <source>
        <dbReference type="ARBA" id="ARBA00022692"/>
    </source>
</evidence>
<dbReference type="Proteomes" id="UP000003980">
    <property type="component" value="Unassembled WGS sequence"/>
</dbReference>
<feature type="transmembrane region" description="Helical" evidence="7">
    <location>
        <begin position="51"/>
        <end position="72"/>
    </location>
</feature>
<gene>
    <name evidence="9" type="ORF">MetMK1DRAFT_00007420</name>
</gene>
<dbReference type="InterPro" id="IPR005828">
    <property type="entry name" value="MFS_sugar_transport-like"/>
</dbReference>
<dbReference type="eggNOG" id="arCOG02691">
    <property type="taxonomic scope" value="Archaea"/>
</dbReference>
<dbReference type="PROSITE" id="PS50850">
    <property type="entry name" value="MFS"/>
    <property type="match status" value="1"/>
</dbReference>
<accession>H2C1W9</accession>
<evidence type="ECO:0000256" key="2">
    <source>
        <dbReference type="ARBA" id="ARBA00022448"/>
    </source>
</evidence>
<name>H2C1W9_9CREN</name>
<protein>
    <submittedName>
        <fullName evidence="9">Sugar phosphate permease</fullName>
    </submittedName>
</protein>
<dbReference type="STRING" id="671065.MetMK1DRAFT_00007420"/>
<evidence type="ECO:0000313" key="9">
    <source>
        <dbReference type="EMBL" id="EHP70240.1"/>
    </source>
</evidence>
<dbReference type="Gene3D" id="1.20.1250.20">
    <property type="entry name" value="MFS general substrate transporter like domains"/>
    <property type="match status" value="1"/>
</dbReference>
<feature type="transmembrane region" description="Helical" evidence="7">
    <location>
        <begin position="402"/>
        <end position="424"/>
    </location>
</feature>
<keyword evidence="5 7" id="KW-1133">Transmembrane helix</keyword>
<dbReference type="Pfam" id="PF07690">
    <property type="entry name" value="MFS_1"/>
    <property type="match status" value="1"/>
</dbReference>
<feature type="transmembrane region" description="Helical" evidence="7">
    <location>
        <begin position="308"/>
        <end position="326"/>
    </location>
</feature>
<dbReference type="InterPro" id="IPR036259">
    <property type="entry name" value="MFS_trans_sf"/>
</dbReference>
<evidence type="ECO:0000256" key="3">
    <source>
        <dbReference type="ARBA" id="ARBA00022475"/>
    </source>
</evidence>
<dbReference type="HOGENOM" id="CLU_001265_39_5_2"/>
<evidence type="ECO:0000256" key="1">
    <source>
        <dbReference type="ARBA" id="ARBA00004651"/>
    </source>
</evidence>
<feature type="transmembrane region" description="Helical" evidence="7">
    <location>
        <begin position="160"/>
        <end position="180"/>
    </location>
</feature>
<dbReference type="OrthoDB" id="117970at2157"/>
<evidence type="ECO:0000259" key="8">
    <source>
        <dbReference type="PROSITE" id="PS50850"/>
    </source>
</evidence>
<dbReference type="RefSeq" id="WP_009070797.1">
    <property type="nucleotide sequence ID" value="NZ_JH597761.1"/>
</dbReference>
<dbReference type="AlphaFoldDB" id="H2C1W9"/>
<sequence length="435" mass="46608">MSKKAKGTGSVILASSLGTIIDYYDLFIVSTASSLVWPYIFFVGLSPDVKAALSIITFGIIYVTRPIGALIFGHFGDKIGRRDMLVWTLVLTAVGVGGIAILPTASVIGTTASVTIIIALRMLQGIGLGGEWAGASVFATEFVANSRHRAFLTGWIQNGVNIGILMASGSFALISTVFSHVQLLDYAWRIPFAVGVIIIILAIFIRLKITESPLFQELKERNMVERDPLIKVFKEGWKTILLLLPTAFFIVGAPGIFVSGPYIIDFVTHESHQISDASISLAVTAASAAGILFTIIGSLVGDRIGRRTSMILSSLLVAVFLFPFYLLVRTLSYPLVVTGLVLLNSFYKLGDGVTPALFSELFTTKYRYSGAGVAYQLGSLVLGILSVSLIPLLIAGKGLVTSLQYIVGLGVITAVLTAVTVYLLRETKDSELVAT</sequence>
<feature type="transmembrane region" description="Helical" evidence="7">
    <location>
        <begin position="240"/>
        <end position="264"/>
    </location>
</feature>
<keyword evidence="4 7" id="KW-0812">Transmembrane</keyword>
<feature type="transmembrane region" description="Helical" evidence="7">
    <location>
        <begin position="114"/>
        <end position="139"/>
    </location>
</feature>
<dbReference type="Pfam" id="PF00083">
    <property type="entry name" value="Sugar_tr"/>
    <property type="match status" value="1"/>
</dbReference>
<keyword evidence="3" id="KW-1003">Cell membrane</keyword>
<dbReference type="PANTHER" id="PTHR43045">
    <property type="entry name" value="SHIKIMATE TRANSPORTER"/>
    <property type="match status" value="1"/>
</dbReference>
<feature type="domain" description="Major facilitator superfamily (MFS) profile" evidence="8">
    <location>
        <begin position="11"/>
        <end position="428"/>
    </location>
</feature>
<keyword evidence="10" id="KW-1185">Reference proteome</keyword>
<feature type="transmembrane region" description="Helical" evidence="7">
    <location>
        <begin position="186"/>
        <end position="205"/>
    </location>
</feature>
<evidence type="ECO:0000256" key="5">
    <source>
        <dbReference type="ARBA" id="ARBA00022989"/>
    </source>
</evidence>
<organism evidence="9 10">
    <name type="scientific">Metallosphaera yellowstonensis MK1</name>
    <dbReference type="NCBI Taxonomy" id="671065"/>
    <lineage>
        <taxon>Archaea</taxon>
        <taxon>Thermoproteota</taxon>
        <taxon>Thermoprotei</taxon>
        <taxon>Sulfolobales</taxon>
        <taxon>Sulfolobaceae</taxon>
        <taxon>Metallosphaera</taxon>
    </lineage>
</organism>
<reference evidence="9 10" key="1">
    <citation type="submission" date="2012-01" db="EMBL/GenBank/DDBJ databases">
        <title>Improved High-Quality Draft sequence of Metallosphaera yellowstonensis MK1.</title>
        <authorList>
            <consortium name="US DOE Joint Genome Institute"/>
            <person name="Lucas S."/>
            <person name="Han J."/>
            <person name="Cheng J.-F."/>
            <person name="Goodwin L."/>
            <person name="Pitluck S."/>
            <person name="Peters L."/>
            <person name="Teshima H."/>
            <person name="Detter J.C."/>
            <person name="Han C."/>
            <person name="Tapia R."/>
            <person name="Land M."/>
            <person name="Hauser L."/>
            <person name="Kyrpides N."/>
            <person name="Kozubal M."/>
            <person name="Macur R.E."/>
            <person name="Jay Z."/>
            <person name="Inskeep W."/>
            <person name="Woyke T."/>
        </authorList>
    </citation>
    <scope>NUCLEOTIDE SEQUENCE [LARGE SCALE GENOMIC DNA]</scope>
    <source>
        <strain evidence="9 10">MK1</strain>
    </source>
</reference>
<feature type="transmembrane region" description="Helical" evidence="7">
    <location>
        <begin position="279"/>
        <end position="301"/>
    </location>
</feature>
<dbReference type="GO" id="GO:0005886">
    <property type="term" value="C:plasma membrane"/>
    <property type="evidence" value="ECO:0007669"/>
    <property type="project" value="UniProtKB-SubCell"/>
</dbReference>
<dbReference type="PANTHER" id="PTHR43045:SF1">
    <property type="entry name" value="SHIKIMATE TRANSPORTER"/>
    <property type="match status" value="1"/>
</dbReference>
<feature type="transmembrane region" description="Helical" evidence="7">
    <location>
        <begin position="84"/>
        <end position="108"/>
    </location>
</feature>